<proteinExistence type="predicted"/>
<sequence length="260" mass="28783">MGALTDVKSTGRTITTAQLQGHWRRVWIKAPGFEDARTRVHWMQCGAAYADLRIPADRPQIRGAHALEDLPDKTIARLMQAEGFAGSITVKDSICTWTRAINWHGPTADVDAGLMSFGPAGDLIEEGVHGVYTELWQRETDAPFEALRVRHGALEGWLLVTENRFLLAIDRLDAPTQAEVEQMLGNGARHEALEARFTGAYVLGHWAGGKGIAQVATNPFLENRPLLERRPNGALYWTTMRPDGHWITAPLEAETIARST</sequence>
<name>A0AAJ1U5R6_9RHOB</name>
<evidence type="ECO:0000313" key="1">
    <source>
        <dbReference type="EMBL" id="MDQ2093635.1"/>
    </source>
</evidence>
<organism evidence="1 2">
    <name type="scientific">Rhodalgimonas zhirmunskyi</name>
    <dbReference type="NCBI Taxonomy" id="2964767"/>
    <lineage>
        <taxon>Bacteria</taxon>
        <taxon>Pseudomonadati</taxon>
        <taxon>Pseudomonadota</taxon>
        <taxon>Alphaproteobacteria</taxon>
        <taxon>Rhodobacterales</taxon>
        <taxon>Roseobacteraceae</taxon>
        <taxon>Rhodalgimonas</taxon>
    </lineage>
</organism>
<gene>
    <name evidence="1" type="ORF">NOI20_05905</name>
</gene>
<reference evidence="1" key="1">
    <citation type="submission" date="2022-07" db="EMBL/GenBank/DDBJ databases">
        <authorList>
            <person name="Otstavnykh N."/>
            <person name="Isaeva M."/>
            <person name="Bystritskaya E."/>
        </authorList>
    </citation>
    <scope>NUCLEOTIDE SEQUENCE</scope>
    <source>
        <strain evidence="1">10Alg 79</strain>
    </source>
</reference>
<protein>
    <submittedName>
        <fullName evidence="1">Uncharacterized protein</fullName>
    </submittedName>
</protein>
<dbReference type="AlphaFoldDB" id="A0AAJ1U5R6"/>
<dbReference type="EMBL" id="JANFFA010000001">
    <property type="protein sequence ID" value="MDQ2093635.1"/>
    <property type="molecule type" value="Genomic_DNA"/>
</dbReference>
<reference evidence="1" key="2">
    <citation type="submission" date="2023-04" db="EMBL/GenBank/DDBJ databases">
        <title>'Rhodoalgimonas zhirmunskyi' gen. nov., isolated from a red alga.</title>
        <authorList>
            <person name="Nedashkovskaya O.I."/>
            <person name="Otstavnykh N.Y."/>
            <person name="Bystritskaya E.P."/>
            <person name="Balabanova L.A."/>
            <person name="Isaeva M.P."/>
        </authorList>
    </citation>
    <scope>NUCLEOTIDE SEQUENCE</scope>
    <source>
        <strain evidence="1">10Alg 79</strain>
    </source>
</reference>
<dbReference type="RefSeq" id="WP_317625218.1">
    <property type="nucleotide sequence ID" value="NZ_JANFFA010000001.1"/>
</dbReference>
<keyword evidence="2" id="KW-1185">Reference proteome</keyword>
<comment type="caution">
    <text evidence="1">The sequence shown here is derived from an EMBL/GenBank/DDBJ whole genome shotgun (WGS) entry which is preliminary data.</text>
</comment>
<evidence type="ECO:0000313" key="2">
    <source>
        <dbReference type="Proteomes" id="UP001227162"/>
    </source>
</evidence>
<dbReference type="Proteomes" id="UP001227162">
    <property type="component" value="Unassembled WGS sequence"/>
</dbReference>
<accession>A0AAJ1U5R6</accession>